<dbReference type="STRING" id="1257118.L8HCT5"/>
<dbReference type="Gene3D" id="3.40.50.300">
    <property type="entry name" value="P-loop containing nucleotide triphosphate hydrolases"/>
    <property type="match status" value="1"/>
</dbReference>
<evidence type="ECO:0000259" key="9">
    <source>
        <dbReference type="PROSITE" id="PS51722"/>
    </source>
</evidence>
<dbReference type="InterPro" id="IPR054696">
    <property type="entry name" value="GTP-eEF1A_C"/>
</dbReference>
<dbReference type="Gene3D" id="2.40.30.10">
    <property type="entry name" value="Translation factors"/>
    <property type="match status" value="2"/>
</dbReference>
<evidence type="ECO:0000256" key="2">
    <source>
        <dbReference type="ARBA" id="ARBA00007249"/>
    </source>
</evidence>
<dbReference type="GeneID" id="14923114"/>
<evidence type="ECO:0000256" key="7">
    <source>
        <dbReference type="ARBA" id="ARBA00023134"/>
    </source>
</evidence>
<dbReference type="InterPro" id="IPR027417">
    <property type="entry name" value="P-loop_NTPase"/>
</dbReference>
<organism evidence="10 11">
    <name type="scientific">Acanthamoeba castellanii (strain ATCC 30010 / Neff)</name>
    <dbReference type="NCBI Taxonomy" id="1257118"/>
    <lineage>
        <taxon>Eukaryota</taxon>
        <taxon>Amoebozoa</taxon>
        <taxon>Discosea</taxon>
        <taxon>Longamoebia</taxon>
        <taxon>Centramoebida</taxon>
        <taxon>Acanthamoebidae</taxon>
        <taxon>Acanthamoeba</taxon>
    </lineage>
</organism>
<keyword evidence="3" id="KW-0963">Cytoplasm</keyword>
<dbReference type="GO" id="GO:0005525">
    <property type="term" value="F:GTP binding"/>
    <property type="evidence" value="ECO:0007669"/>
    <property type="project" value="UniProtKB-KW"/>
</dbReference>
<comment type="subcellular location">
    <subcellularLocation>
        <location evidence="1">Cytoplasm</location>
    </subcellularLocation>
</comment>
<sequence>MVVIGHVDAGKSTIMGHLLHLCGHVDKKTITKYERDSKVLGKGSFSFAWVLDEQEEERARGVTMDVAVRRLETENRRITLLDAPGHRDFVPNMLDADVSTRQISGTAQADVAVLVIDSSPGEFEAGFAADGQTKEHALLARSLGVMQLTVVVNKMDAVDWSKERFEEVQNIVGAFLKQAGFLLKNVTWVPCSGLTGENLIARKDPKLTAWYSGPTLVQSIDSFRPGQRPTEKPLRFCVSDVFKSGSLGVGAVGKVETGIVSLLVMPIGELCTVKSIQAHEESVKWAQAGDNVELTVQGLDVVSFKVGSVLCDPEHPVRVATAFKAQIYVFPTQIPIIKGFQAVMHTHTLHEPAHLSKLVAIIDQASGEVKKKRPRCLTEKMTAVVEVVTSAVCIELFRDYKQLGRFMLRSGGRTVAAVNCGPDMKNTGSRLDHAVVSFLDDTLAAAVDPYFDPELAKQREATEKEMESQIGRLHLVYADATSFPAWGMPNMSFKDY</sequence>
<dbReference type="InterPro" id="IPR000795">
    <property type="entry name" value="T_Tr_GTP-bd_dom"/>
</dbReference>
<comment type="catalytic activity">
    <reaction evidence="8">
        <text>GTP + H2O = GDP + phosphate + H(+)</text>
        <dbReference type="Rhea" id="RHEA:19669"/>
        <dbReference type="ChEBI" id="CHEBI:15377"/>
        <dbReference type="ChEBI" id="CHEBI:15378"/>
        <dbReference type="ChEBI" id="CHEBI:37565"/>
        <dbReference type="ChEBI" id="CHEBI:43474"/>
        <dbReference type="ChEBI" id="CHEBI:58189"/>
    </reaction>
    <physiologicalReaction direction="left-to-right" evidence="8">
        <dbReference type="Rhea" id="RHEA:19670"/>
    </physiologicalReaction>
</comment>
<feature type="domain" description="Tr-type G" evidence="9">
    <location>
        <begin position="1"/>
        <end position="230"/>
    </location>
</feature>
<dbReference type="FunFam" id="2.40.30.10:FF:000020">
    <property type="entry name" value="Translation elongation factor EF-1"/>
    <property type="match status" value="1"/>
</dbReference>
<dbReference type="VEuPathDB" id="AmoebaDB:ACA1_126570"/>
<dbReference type="Pfam" id="PF00009">
    <property type="entry name" value="GTP_EFTU"/>
    <property type="match status" value="1"/>
</dbReference>
<keyword evidence="6" id="KW-0648">Protein biosynthesis</keyword>
<gene>
    <name evidence="10" type="ORF">ACA1_126570</name>
</gene>
<evidence type="ECO:0000256" key="1">
    <source>
        <dbReference type="ARBA" id="ARBA00004496"/>
    </source>
</evidence>
<dbReference type="SUPFAM" id="SSF50465">
    <property type="entry name" value="EF-Tu/eEF-1alpha/eIF2-gamma C-terminal domain"/>
    <property type="match status" value="1"/>
</dbReference>
<dbReference type="GO" id="GO:0005737">
    <property type="term" value="C:cytoplasm"/>
    <property type="evidence" value="ECO:0007669"/>
    <property type="project" value="UniProtKB-SubCell"/>
</dbReference>
<dbReference type="OrthoDB" id="342024at2759"/>
<dbReference type="CDD" id="cd16267">
    <property type="entry name" value="HBS1-like_II"/>
    <property type="match status" value="1"/>
</dbReference>
<dbReference type="InterPro" id="IPR050100">
    <property type="entry name" value="TRAFAC_GTPase_members"/>
</dbReference>
<dbReference type="SUPFAM" id="SSF50447">
    <property type="entry name" value="Translation proteins"/>
    <property type="match status" value="1"/>
</dbReference>
<dbReference type="SUPFAM" id="SSF52540">
    <property type="entry name" value="P-loop containing nucleoside triphosphate hydrolases"/>
    <property type="match status" value="1"/>
</dbReference>
<dbReference type="Pfam" id="PF22594">
    <property type="entry name" value="GTP-eEF1A_C"/>
    <property type="match status" value="1"/>
</dbReference>
<comment type="similarity">
    <text evidence="2">Belongs to the TRAFAC class translation factor GTPase superfamily. Classic translation factor GTPase family. EF-Tu/EF-1A subfamily.</text>
</comment>
<protein>
    <submittedName>
        <fullName evidence="10">Elongation factor Tu GTP binding domain containing protein</fullName>
    </submittedName>
</protein>
<evidence type="ECO:0000256" key="6">
    <source>
        <dbReference type="ARBA" id="ARBA00022917"/>
    </source>
</evidence>
<dbReference type="PRINTS" id="PR00315">
    <property type="entry name" value="ELONGATNFCT"/>
</dbReference>
<keyword evidence="10" id="KW-0251">Elongation factor</keyword>
<evidence type="ECO:0000313" key="11">
    <source>
        <dbReference type="Proteomes" id="UP000011083"/>
    </source>
</evidence>
<keyword evidence="11" id="KW-1185">Reference proteome</keyword>
<dbReference type="KEGG" id="acan:ACA1_126570"/>
<dbReference type="EMBL" id="KB007887">
    <property type="protein sequence ID" value="ELR22186.1"/>
    <property type="molecule type" value="Genomic_DNA"/>
</dbReference>
<dbReference type="CDD" id="cd04093">
    <property type="entry name" value="HBS1_C_III"/>
    <property type="match status" value="1"/>
</dbReference>
<dbReference type="RefSeq" id="XP_004348700.1">
    <property type="nucleotide sequence ID" value="XM_004348650.1"/>
</dbReference>
<dbReference type="PROSITE" id="PS51722">
    <property type="entry name" value="G_TR_2"/>
    <property type="match status" value="1"/>
</dbReference>
<reference evidence="10 11" key="1">
    <citation type="journal article" date="2013" name="Genome Biol.">
        <title>Genome of Acanthamoeba castellanii highlights extensive lateral gene transfer and early evolution of tyrosine kinase signaling.</title>
        <authorList>
            <person name="Clarke M."/>
            <person name="Lohan A.J."/>
            <person name="Liu B."/>
            <person name="Lagkouvardos I."/>
            <person name="Roy S."/>
            <person name="Zafar N."/>
            <person name="Bertelli C."/>
            <person name="Schilde C."/>
            <person name="Kianianmomeni A."/>
            <person name="Burglin T.R."/>
            <person name="Frech C."/>
            <person name="Turcotte B."/>
            <person name="Kopec K.O."/>
            <person name="Synnott J.M."/>
            <person name="Choo C."/>
            <person name="Paponov I."/>
            <person name="Finkler A."/>
            <person name="Soon Heng Tan C."/>
            <person name="Hutchins A.P."/>
            <person name="Weinmeier T."/>
            <person name="Rattei T."/>
            <person name="Chu J.S."/>
            <person name="Gimenez G."/>
            <person name="Irimia M."/>
            <person name="Rigden D.J."/>
            <person name="Fitzpatrick D.A."/>
            <person name="Lorenzo-Morales J."/>
            <person name="Bateman A."/>
            <person name="Chiu C.H."/>
            <person name="Tang P."/>
            <person name="Hegemann P."/>
            <person name="Fromm H."/>
            <person name="Raoult D."/>
            <person name="Greub G."/>
            <person name="Miranda-Saavedra D."/>
            <person name="Chen N."/>
            <person name="Nash P."/>
            <person name="Ginger M.L."/>
            <person name="Horn M."/>
            <person name="Schaap P."/>
            <person name="Caler L."/>
            <person name="Loftus B."/>
        </authorList>
    </citation>
    <scope>NUCLEOTIDE SEQUENCE [LARGE SCALE GENOMIC DNA]</scope>
    <source>
        <strain evidence="10 11">Neff</strain>
    </source>
</reference>
<evidence type="ECO:0000256" key="8">
    <source>
        <dbReference type="ARBA" id="ARBA00049117"/>
    </source>
</evidence>
<dbReference type="GO" id="GO:0003924">
    <property type="term" value="F:GTPase activity"/>
    <property type="evidence" value="ECO:0007669"/>
    <property type="project" value="InterPro"/>
</dbReference>
<dbReference type="AlphaFoldDB" id="L8HCT5"/>
<keyword evidence="4" id="KW-0547">Nucleotide-binding</keyword>
<dbReference type="Proteomes" id="UP000011083">
    <property type="component" value="Unassembled WGS sequence"/>
</dbReference>
<accession>L8HCT5</accession>
<keyword evidence="5" id="KW-0378">Hydrolase</keyword>
<proteinExistence type="inferred from homology"/>
<evidence type="ECO:0000313" key="10">
    <source>
        <dbReference type="EMBL" id="ELR22186.1"/>
    </source>
</evidence>
<dbReference type="InterPro" id="IPR009001">
    <property type="entry name" value="Transl_elong_EF1A/Init_IF2_C"/>
</dbReference>
<dbReference type="PANTHER" id="PTHR23115">
    <property type="entry name" value="TRANSLATION FACTOR"/>
    <property type="match status" value="1"/>
</dbReference>
<dbReference type="CDD" id="cd01883">
    <property type="entry name" value="EF1_alpha"/>
    <property type="match status" value="1"/>
</dbReference>
<evidence type="ECO:0000256" key="3">
    <source>
        <dbReference type="ARBA" id="ARBA00022490"/>
    </source>
</evidence>
<keyword evidence="7" id="KW-0342">GTP-binding</keyword>
<evidence type="ECO:0000256" key="4">
    <source>
        <dbReference type="ARBA" id="ARBA00022741"/>
    </source>
</evidence>
<evidence type="ECO:0000256" key="5">
    <source>
        <dbReference type="ARBA" id="ARBA00022801"/>
    </source>
</evidence>
<name>L8HCT5_ACACF</name>
<dbReference type="InterPro" id="IPR009000">
    <property type="entry name" value="Transl_B-barrel_sf"/>
</dbReference>
<dbReference type="GO" id="GO:0003746">
    <property type="term" value="F:translation elongation factor activity"/>
    <property type="evidence" value="ECO:0007669"/>
    <property type="project" value="UniProtKB-KW"/>
</dbReference>
<dbReference type="FunFam" id="3.40.50.300:FF:000204">
    <property type="entry name" value="Translation elongation factor Tu"/>
    <property type="match status" value="1"/>
</dbReference>